<comment type="caution">
    <text evidence="5">The sequence shown here is derived from an EMBL/GenBank/DDBJ whole genome shotgun (WGS) entry which is preliminary data.</text>
</comment>
<evidence type="ECO:0000313" key="5">
    <source>
        <dbReference type="EMBL" id="MBD1432938.1"/>
    </source>
</evidence>
<keyword evidence="2" id="KW-0238">DNA-binding</keyword>
<dbReference type="Pfam" id="PF01381">
    <property type="entry name" value="HTH_3"/>
    <property type="match status" value="1"/>
</dbReference>
<evidence type="ECO:0000259" key="4">
    <source>
        <dbReference type="PROSITE" id="PS50943"/>
    </source>
</evidence>
<sequence length="76" mass="8916">MAEKQYRDQEYLEKLGKHLKDVREDRGMSQEEFADFCDLDTRQIGRIERAETNSTISILKKIADKLNMPVSKLLDL</sequence>
<evidence type="ECO:0000256" key="1">
    <source>
        <dbReference type="ARBA" id="ARBA00023015"/>
    </source>
</evidence>
<dbReference type="PANTHER" id="PTHR46797:SF23">
    <property type="entry name" value="HTH-TYPE TRANSCRIPTIONAL REGULATOR SUTR"/>
    <property type="match status" value="1"/>
</dbReference>
<name>A0ABR7YNL6_9SPHI</name>
<proteinExistence type="predicted"/>
<dbReference type="Gene3D" id="1.10.260.40">
    <property type="entry name" value="lambda repressor-like DNA-binding domains"/>
    <property type="match status" value="1"/>
</dbReference>
<dbReference type="SUPFAM" id="SSF47413">
    <property type="entry name" value="lambda repressor-like DNA-binding domains"/>
    <property type="match status" value="1"/>
</dbReference>
<evidence type="ECO:0000313" key="6">
    <source>
        <dbReference type="Proteomes" id="UP000602759"/>
    </source>
</evidence>
<feature type="domain" description="HTH cro/C1-type" evidence="4">
    <location>
        <begin position="19"/>
        <end position="73"/>
    </location>
</feature>
<reference evidence="5 6" key="1">
    <citation type="submission" date="2020-08" db="EMBL/GenBank/DDBJ databases">
        <title>Sphingobacterium sp. DN00404 isolated from aquaculture water.</title>
        <authorList>
            <person name="Zhang M."/>
        </authorList>
    </citation>
    <scope>NUCLEOTIDE SEQUENCE [LARGE SCALE GENOMIC DNA]</scope>
    <source>
        <strain evidence="5 6">DN00404</strain>
    </source>
</reference>
<organism evidence="5 6">
    <name type="scientific">Sphingobacterium micropteri</name>
    <dbReference type="NCBI Taxonomy" id="2763501"/>
    <lineage>
        <taxon>Bacteria</taxon>
        <taxon>Pseudomonadati</taxon>
        <taxon>Bacteroidota</taxon>
        <taxon>Sphingobacteriia</taxon>
        <taxon>Sphingobacteriales</taxon>
        <taxon>Sphingobacteriaceae</taxon>
        <taxon>Sphingobacterium</taxon>
    </lineage>
</organism>
<dbReference type="SMART" id="SM00530">
    <property type="entry name" value="HTH_XRE"/>
    <property type="match status" value="1"/>
</dbReference>
<dbReference type="EMBL" id="JACOIK010000005">
    <property type="protein sequence ID" value="MBD1432938.1"/>
    <property type="molecule type" value="Genomic_DNA"/>
</dbReference>
<evidence type="ECO:0000256" key="2">
    <source>
        <dbReference type="ARBA" id="ARBA00023125"/>
    </source>
</evidence>
<dbReference type="InterPro" id="IPR050807">
    <property type="entry name" value="TransReg_Diox_bact_type"/>
</dbReference>
<gene>
    <name evidence="5" type="ORF">H8B06_08885</name>
</gene>
<protein>
    <submittedName>
        <fullName evidence="5">Helix-turn-helix transcriptional regulator</fullName>
    </submittedName>
</protein>
<dbReference type="RefSeq" id="WP_190993916.1">
    <property type="nucleotide sequence ID" value="NZ_JACOIK010000005.1"/>
</dbReference>
<dbReference type="InterPro" id="IPR010982">
    <property type="entry name" value="Lambda_DNA-bd_dom_sf"/>
</dbReference>
<dbReference type="PROSITE" id="PS50943">
    <property type="entry name" value="HTH_CROC1"/>
    <property type="match status" value="1"/>
</dbReference>
<keyword evidence="6" id="KW-1185">Reference proteome</keyword>
<dbReference type="CDD" id="cd00093">
    <property type="entry name" value="HTH_XRE"/>
    <property type="match status" value="1"/>
</dbReference>
<accession>A0ABR7YNL6</accession>
<dbReference type="PANTHER" id="PTHR46797">
    <property type="entry name" value="HTH-TYPE TRANSCRIPTIONAL REGULATOR"/>
    <property type="match status" value="1"/>
</dbReference>
<keyword evidence="3" id="KW-0804">Transcription</keyword>
<evidence type="ECO:0000256" key="3">
    <source>
        <dbReference type="ARBA" id="ARBA00023163"/>
    </source>
</evidence>
<dbReference type="InterPro" id="IPR001387">
    <property type="entry name" value="Cro/C1-type_HTH"/>
</dbReference>
<keyword evidence="1" id="KW-0805">Transcription regulation</keyword>
<dbReference type="Proteomes" id="UP000602759">
    <property type="component" value="Unassembled WGS sequence"/>
</dbReference>